<sequence length="161" mass="18388">MTSSTNTRCSDSLRDWINVACINPLSNPPSQISKKSPQEVEEEVESDALPAIISDSNNRVRLVNSAYKEMMGQPECSWLDSMVKVKRMCGEVVIQFCESKISENNNGYSCWVKIEWGRDGKEELVHAFCDVMKRECDSKDYVFTWRFHITAKEACQPSYNA</sequence>
<dbReference type="EnsemblPlants" id="Bo3g141580.1">
    <property type="protein sequence ID" value="Bo3g141580.1"/>
    <property type="gene ID" value="Bo3g141580"/>
</dbReference>
<accession>A0A0D3BIE7</accession>
<name>A0A0D3BIE7_BRAOL</name>
<reference evidence="2 3" key="1">
    <citation type="journal article" date="2014" name="Genome Biol.">
        <title>Transcriptome and methylome profiling reveals relics of genome dominance in the mesopolyploid Brassica oleracea.</title>
        <authorList>
            <person name="Parkin I.A."/>
            <person name="Koh C."/>
            <person name="Tang H."/>
            <person name="Robinson S.J."/>
            <person name="Kagale S."/>
            <person name="Clarke W.E."/>
            <person name="Town C.D."/>
            <person name="Nixon J."/>
            <person name="Krishnakumar V."/>
            <person name="Bidwell S.L."/>
            <person name="Denoeud F."/>
            <person name="Belcram H."/>
            <person name="Links M.G."/>
            <person name="Just J."/>
            <person name="Clarke C."/>
            <person name="Bender T."/>
            <person name="Huebert T."/>
            <person name="Mason A.S."/>
            <person name="Pires J.C."/>
            <person name="Barker G."/>
            <person name="Moore J."/>
            <person name="Walley P.G."/>
            <person name="Manoli S."/>
            <person name="Batley J."/>
            <person name="Edwards D."/>
            <person name="Nelson M.N."/>
            <person name="Wang X."/>
            <person name="Paterson A.H."/>
            <person name="King G."/>
            <person name="Bancroft I."/>
            <person name="Chalhoub B."/>
            <person name="Sharpe A.G."/>
        </authorList>
    </citation>
    <scope>NUCLEOTIDE SEQUENCE</scope>
    <source>
        <strain evidence="2 3">cv. TO1000</strain>
    </source>
</reference>
<keyword evidence="3" id="KW-1185">Reference proteome</keyword>
<dbReference type="Pfam" id="PF25821">
    <property type="entry name" value="DUF7950"/>
    <property type="match status" value="1"/>
</dbReference>
<feature type="domain" description="DUF7950" evidence="1">
    <location>
        <begin position="16"/>
        <end position="151"/>
    </location>
</feature>
<dbReference type="HOGENOM" id="CLU_1663861_0_0_1"/>
<dbReference type="OMA" id="WVIAKAP"/>
<dbReference type="Proteomes" id="UP000032141">
    <property type="component" value="Chromosome C3"/>
</dbReference>
<dbReference type="AlphaFoldDB" id="A0A0D3BIE7"/>
<evidence type="ECO:0000313" key="2">
    <source>
        <dbReference type="EnsemblPlants" id="Bo3g141580.1"/>
    </source>
</evidence>
<evidence type="ECO:0000259" key="1">
    <source>
        <dbReference type="Pfam" id="PF25821"/>
    </source>
</evidence>
<dbReference type="PANTHER" id="PTHR33595">
    <property type="entry name" value="VON WILLEBRAND FACTOR A DOMAIN PROTEIN"/>
    <property type="match status" value="1"/>
</dbReference>
<dbReference type="Gramene" id="Bo3g141580.1">
    <property type="protein sequence ID" value="Bo3g141580.1"/>
    <property type="gene ID" value="Bo3g141580"/>
</dbReference>
<dbReference type="InterPro" id="IPR057710">
    <property type="entry name" value="DUF7950"/>
</dbReference>
<protein>
    <recommendedName>
        <fullName evidence="1">DUF7950 domain-containing protein</fullName>
    </recommendedName>
</protein>
<dbReference type="STRING" id="109376.A0A0D3BIE7"/>
<reference evidence="2" key="2">
    <citation type="submission" date="2015-03" db="UniProtKB">
        <authorList>
            <consortium name="EnsemblPlants"/>
        </authorList>
    </citation>
    <scope>IDENTIFICATION</scope>
</reference>
<evidence type="ECO:0000313" key="3">
    <source>
        <dbReference type="Proteomes" id="UP000032141"/>
    </source>
</evidence>
<organism evidence="2 3">
    <name type="scientific">Brassica oleracea var. oleracea</name>
    <dbReference type="NCBI Taxonomy" id="109376"/>
    <lineage>
        <taxon>Eukaryota</taxon>
        <taxon>Viridiplantae</taxon>
        <taxon>Streptophyta</taxon>
        <taxon>Embryophyta</taxon>
        <taxon>Tracheophyta</taxon>
        <taxon>Spermatophyta</taxon>
        <taxon>Magnoliopsida</taxon>
        <taxon>eudicotyledons</taxon>
        <taxon>Gunneridae</taxon>
        <taxon>Pentapetalae</taxon>
        <taxon>rosids</taxon>
        <taxon>malvids</taxon>
        <taxon>Brassicales</taxon>
        <taxon>Brassicaceae</taxon>
        <taxon>Brassiceae</taxon>
        <taxon>Brassica</taxon>
    </lineage>
</organism>
<dbReference type="PANTHER" id="PTHR33595:SF3">
    <property type="entry name" value="PAS DOMAIN-CONTAINING PROTEIN"/>
    <property type="match status" value="1"/>
</dbReference>
<proteinExistence type="predicted"/>
<dbReference type="eggNOG" id="KOG2048">
    <property type="taxonomic scope" value="Eukaryota"/>
</dbReference>